<reference evidence="4 5" key="1">
    <citation type="submission" date="2023-11" db="EMBL/GenBank/DDBJ databases">
        <title>First isolation, identification, and characterization of non-pathogenic Epilithonimonas ginsengisoli isolated from diseased farmed rainbow trout (Oncorhynchus mykiss) in Chile.</title>
        <authorList>
            <person name="Miranda C.D."/>
            <person name="Irgang R."/>
            <person name="Concha C."/>
            <person name="Rojas R."/>
            <person name="Avendano R."/>
        </authorList>
    </citation>
    <scope>NUCLEOTIDE SEQUENCE [LARGE SCALE GENOMIC DNA]</scope>
    <source>
        <strain evidence="4 5">FP99</strain>
    </source>
</reference>
<feature type="domain" description="Secretion system C-terminal sorting" evidence="3">
    <location>
        <begin position="231"/>
        <end position="297"/>
    </location>
</feature>
<comment type="caution">
    <text evidence="4">The sequence shown here is derived from an EMBL/GenBank/DDBJ whole genome shotgun (WGS) entry which is preliminary data.</text>
</comment>
<keyword evidence="1 2" id="KW-0732">Signal</keyword>
<protein>
    <submittedName>
        <fullName evidence="4">T9SS type A sorting domain-containing protein</fullName>
    </submittedName>
</protein>
<dbReference type="EMBL" id="JAMXLT020000028">
    <property type="protein sequence ID" value="MDW8550228.1"/>
    <property type="molecule type" value="Genomic_DNA"/>
</dbReference>
<organism evidence="4 5">
    <name type="scientific">Epilithonimonas ginsengisoli</name>
    <dbReference type="NCBI Taxonomy" id="1245592"/>
    <lineage>
        <taxon>Bacteria</taxon>
        <taxon>Pseudomonadati</taxon>
        <taxon>Bacteroidota</taxon>
        <taxon>Flavobacteriia</taxon>
        <taxon>Flavobacteriales</taxon>
        <taxon>Weeksellaceae</taxon>
        <taxon>Chryseobacterium group</taxon>
        <taxon>Epilithonimonas</taxon>
    </lineage>
</organism>
<evidence type="ECO:0000259" key="3">
    <source>
        <dbReference type="Pfam" id="PF18962"/>
    </source>
</evidence>
<feature type="signal peptide" evidence="2">
    <location>
        <begin position="1"/>
        <end position="20"/>
    </location>
</feature>
<gene>
    <name evidence="4" type="ORF">NG800_014970</name>
</gene>
<dbReference type="RefSeq" id="WP_063970891.1">
    <property type="nucleotide sequence ID" value="NZ_JAMXLT020000028.1"/>
</dbReference>
<evidence type="ECO:0000256" key="1">
    <source>
        <dbReference type="ARBA" id="ARBA00022729"/>
    </source>
</evidence>
<dbReference type="SUPFAM" id="SSF49899">
    <property type="entry name" value="Concanavalin A-like lectins/glucanases"/>
    <property type="match status" value="1"/>
</dbReference>
<sequence>MKKILFSLIATSAMFYSVNAQTTSYSFETSEGFSVADILGQKSNVNTFLDTEVSVAGVAAVSSERASSGVNSVKITNSDEMLQSGIYITSLPAYAKTTFSCDVFVPEFGGSDNLIALFTTDGGLANVNFNYQGNVRVANFSTSLYETVATYTANTWYNLRVDIDFPAKQVKYYLNNTLIQTATTTRTGTTLEELDFIIDNFGSDAYFDNVQFRDTSTLATSEVSKKDMFRVYPNPTVDVVNFEVAGKINSVEVYDAAGKLVKTANDGAKSINVSALSKGNYVVKVKTEDASYTKKVIKK</sequence>
<dbReference type="NCBIfam" id="TIGR04183">
    <property type="entry name" value="Por_Secre_tail"/>
    <property type="match status" value="1"/>
</dbReference>
<dbReference type="InterPro" id="IPR013320">
    <property type="entry name" value="ConA-like_dom_sf"/>
</dbReference>
<keyword evidence="5" id="KW-1185">Reference proteome</keyword>
<dbReference type="Gene3D" id="2.60.120.200">
    <property type="match status" value="1"/>
</dbReference>
<evidence type="ECO:0000256" key="2">
    <source>
        <dbReference type="SAM" id="SignalP"/>
    </source>
</evidence>
<dbReference type="Pfam" id="PF18962">
    <property type="entry name" value="Por_Secre_tail"/>
    <property type="match status" value="1"/>
</dbReference>
<evidence type="ECO:0000313" key="4">
    <source>
        <dbReference type="EMBL" id="MDW8550228.1"/>
    </source>
</evidence>
<dbReference type="Proteomes" id="UP001204439">
    <property type="component" value="Unassembled WGS sequence"/>
</dbReference>
<evidence type="ECO:0000313" key="5">
    <source>
        <dbReference type="Proteomes" id="UP001204439"/>
    </source>
</evidence>
<feature type="chain" id="PRO_5046629608" evidence="2">
    <location>
        <begin position="21"/>
        <end position="299"/>
    </location>
</feature>
<name>A0ABU4JKK4_9FLAO</name>
<dbReference type="InterPro" id="IPR026444">
    <property type="entry name" value="Secre_tail"/>
</dbReference>
<proteinExistence type="predicted"/>
<accession>A0ABU4JKK4</accession>